<evidence type="ECO:0000313" key="3">
    <source>
        <dbReference type="Proteomes" id="UP000761264"/>
    </source>
</evidence>
<protein>
    <submittedName>
        <fullName evidence="2">Aminoglycoside phosphotransferase family protein</fullName>
    </submittedName>
</protein>
<dbReference type="AlphaFoldDB" id="A0A967EYI6"/>
<evidence type="ECO:0000259" key="1">
    <source>
        <dbReference type="Pfam" id="PF01636"/>
    </source>
</evidence>
<sequence length="424" mass="46470">MMNPAMDVSRDIGQPDPETVAALLQPDYGQKAFARFCGAEDYRIERMYFSTSKPLSLHCQARLPDGMEQTVFAQWVGTEAVSFAQAEISRLQKSRCGQLRKEAMGALLGDAASGLVLRAPGLDARLPGLRMLHSRQTERDFALLSPAVTAMDVTLRGHRLGKRAVLQFDLFGADPRQVFVKLRPVSSNAGRRAHDRHVALFERLRGAVALPKPLGYDPDCGASVISALPGVPPDFESNEPTLIAEALRRLQQVADLPVESHTAADELALLEVWCDRAATVFPDRAGLFTEAFDRVCKDLLRLPDLPPVPCHRDFHEGQILINDNAAGFLDFDTLRVSDPALDPGNLIAHLRLAETRTGRGLSAAETAITAAMHPVPANRISAWTRAALLRLAAIYSFTSEPRETLQKLLEDVVGGTDDRCLDRL</sequence>
<dbReference type="InterPro" id="IPR002575">
    <property type="entry name" value="Aminoglycoside_PTrfase"/>
</dbReference>
<dbReference type="InterPro" id="IPR011009">
    <property type="entry name" value="Kinase-like_dom_sf"/>
</dbReference>
<name>A0A967EYI6_9PROT</name>
<comment type="caution">
    <text evidence="2">The sequence shown here is derived from an EMBL/GenBank/DDBJ whole genome shotgun (WGS) entry which is preliminary data.</text>
</comment>
<organism evidence="2 3">
    <name type="scientific">Pelagibius litoralis</name>
    <dbReference type="NCBI Taxonomy" id="374515"/>
    <lineage>
        <taxon>Bacteria</taxon>
        <taxon>Pseudomonadati</taxon>
        <taxon>Pseudomonadota</taxon>
        <taxon>Alphaproteobacteria</taxon>
        <taxon>Rhodospirillales</taxon>
        <taxon>Rhodovibrionaceae</taxon>
        <taxon>Pelagibius</taxon>
    </lineage>
</organism>
<reference evidence="2" key="1">
    <citation type="submission" date="2020-03" db="EMBL/GenBank/DDBJ databases">
        <title>Genome of Pelagibius litoralis DSM 21314T.</title>
        <authorList>
            <person name="Wang G."/>
        </authorList>
    </citation>
    <scope>NUCLEOTIDE SEQUENCE</scope>
    <source>
        <strain evidence="2">DSM 21314</strain>
    </source>
</reference>
<proteinExistence type="predicted"/>
<gene>
    <name evidence="2" type="ORF">HBA54_13845</name>
</gene>
<evidence type="ECO:0000313" key="2">
    <source>
        <dbReference type="EMBL" id="NIA69680.1"/>
    </source>
</evidence>
<dbReference type="RefSeq" id="WP_167225535.1">
    <property type="nucleotide sequence ID" value="NZ_JAAQPH010000010.1"/>
</dbReference>
<dbReference type="EMBL" id="JAAQPH010000010">
    <property type="protein sequence ID" value="NIA69680.1"/>
    <property type="molecule type" value="Genomic_DNA"/>
</dbReference>
<dbReference type="Gene3D" id="3.90.1200.10">
    <property type="match status" value="1"/>
</dbReference>
<accession>A0A967EYI6</accession>
<dbReference type="SUPFAM" id="SSF56112">
    <property type="entry name" value="Protein kinase-like (PK-like)"/>
    <property type="match status" value="1"/>
</dbReference>
<feature type="domain" description="Aminoglycoside phosphotransferase" evidence="1">
    <location>
        <begin position="174"/>
        <end position="354"/>
    </location>
</feature>
<dbReference type="Proteomes" id="UP000761264">
    <property type="component" value="Unassembled WGS sequence"/>
</dbReference>
<dbReference type="Pfam" id="PF01636">
    <property type="entry name" value="APH"/>
    <property type="match status" value="1"/>
</dbReference>
<keyword evidence="3" id="KW-1185">Reference proteome</keyword>